<keyword evidence="2" id="KW-0472">Membrane</keyword>
<protein>
    <submittedName>
        <fullName evidence="3">DUF2244 domain-containing protein</fullName>
    </submittedName>
</protein>
<feature type="transmembrane region" description="Helical" evidence="2">
    <location>
        <begin position="67"/>
        <end position="86"/>
    </location>
</feature>
<dbReference type="EMBL" id="SNAA01000007">
    <property type="protein sequence ID" value="TDL79888.1"/>
    <property type="molecule type" value="Genomic_DNA"/>
</dbReference>
<dbReference type="RefSeq" id="WP_133396611.1">
    <property type="nucleotide sequence ID" value="NZ_SNAA01000007.1"/>
</dbReference>
<keyword evidence="2" id="KW-1133">Transmembrane helix</keyword>
<keyword evidence="4" id="KW-1185">Reference proteome</keyword>
<gene>
    <name evidence="3" type="ORF">E2L08_07790</name>
</gene>
<dbReference type="Proteomes" id="UP000295701">
    <property type="component" value="Unassembled WGS sequence"/>
</dbReference>
<name>A0A4R6AC25_9RHOB</name>
<dbReference type="InterPro" id="IPR019253">
    <property type="entry name" value="DUF2244_TM"/>
</dbReference>
<reference evidence="3 4" key="1">
    <citation type="submission" date="2019-03" db="EMBL/GenBank/DDBJ databases">
        <title>Primorskyibacter sp. SS33 isolated from sediments.</title>
        <authorList>
            <person name="Xunke S."/>
        </authorList>
    </citation>
    <scope>NUCLEOTIDE SEQUENCE [LARGE SCALE GENOMIC DNA]</scope>
    <source>
        <strain evidence="3 4">SS33</strain>
    </source>
</reference>
<feature type="transmembrane region" description="Helical" evidence="2">
    <location>
        <begin position="42"/>
        <end position="61"/>
    </location>
</feature>
<keyword evidence="2" id="KW-0812">Transmembrane</keyword>
<evidence type="ECO:0000256" key="1">
    <source>
        <dbReference type="SAM" id="MobiDB-lite"/>
    </source>
</evidence>
<sequence>MPVRWIQEPQKAPATSGAFSHARGAPPYAALRLWPHRSLPKTGFAMFIGTTAVLLAVPTLPLLGTPVFWGILPFLVAAGAAIWLGLMRSYRDGELIEEVSLWSDRLSIVRHNPRHPDQTWEANPHWVRIALHPERARIRNYITLSGGNREVELGAFLSPEERAALYDDLDRLLRQVPR</sequence>
<feature type="region of interest" description="Disordered" evidence="1">
    <location>
        <begin position="1"/>
        <end position="20"/>
    </location>
</feature>
<comment type="caution">
    <text evidence="3">The sequence shown here is derived from an EMBL/GenBank/DDBJ whole genome shotgun (WGS) entry which is preliminary data.</text>
</comment>
<accession>A0A4R6AC25</accession>
<evidence type="ECO:0000313" key="3">
    <source>
        <dbReference type="EMBL" id="TDL79888.1"/>
    </source>
</evidence>
<organism evidence="3 4">
    <name type="scientific">Palleronia sediminis</name>
    <dbReference type="NCBI Taxonomy" id="2547833"/>
    <lineage>
        <taxon>Bacteria</taxon>
        <taxon>Pseudomonadati</taxon>
        <taxon>Pseudomonadota</taxon>
        <taxon>Alphaproteobacteria</taxon>
        <taxon>Rhodobacterales</taxon>
        <taxon>Roseobacteraceae</taxon>
        <taxon>Palleronia</taxon>
    </lineage>
</organism>
<evidence type="ECO:0000313" key="4">
    <source>
        <dbReference type="Proteomes" id="UP000295701"/>
    </source>
</evidence>
<dbReference type="AlphaFoldDB" id="A0A4R6AC25"/>
<dbReference type="Pfam" id="PF10003">
    <property type="entry name" value="DUF2244"/>
    <property type="match status" value="1"/>
</dbReference>
<proteinExistence type="predicted"/>
<evidence type="ECO:0000256" key="2">
    <source>
        <dbReference type="SAM" id="Phobius"/>
    </source>
</evidence>
<dbReference type="OrthoDB" id="9808190at2"/>